<reference evidence="4" key="2">
    <citation type="submission" date="2025-09" db="UniProtKB">
        <authorList>
            <consortium name="Ensembl"/>
        </authorList>
    </citation>
    <scope>IDENTIFICATION</scope>
</reference>
<dbReference type="AlphaFoldDB" id="A0A3Q2Z7T6"/>
<evidence type="ECO:0000256" key="1">
    <source>
        <dbReference type="ARBA" id="ARBA00023157"/>
    </source>
</evidence>
<reference evidence="4" key="1">
    <citation type="submission" date="2025-08" db="UniProtKB">
        <authorList>
            <consortium name="Ensembl"/>
        </authorList>
    </citation>
    <scope>IDENTIFICATION</scope>
</reference>
<keyword evidence="5" id="KW-1185">Reference proteome</keyword>
<dbReference type="InterPro" id="IPR000859">
    <property type="entry name" value="CUB_dom"/>
</dbReference>
<feature type="domain" description="CUB" evidence="3">
    <location>
        <begin position="8"/>
        <end position="84"/>
    </location>
</feature>
<evidence type="ECO:0000313" key="5">
    <source>
        <dbReference type="Proteomes" id="UP000264820"/>
    </source>
</evidence>
<sequence length="107" mass="11951">MLHLLIKCLYPLTDDKCLTPPDVYRKEDNITVTPPGGVIHSPRFPNSYPRNLLLSWTLVSPPGSRIHLEFDGHFGLEEAENNVCSIVAPVCDVESTFSMLLGCRRQG</sequence>
<comment type="caution">
    <text evidence="2">Lacks conserved residue(s) required for the propagation of feature annotation.</text>
</comment>
<organism evidence="4 5">
    <name type="scientific">Hippocampus comes</name>
    <name type="common">Tiger tail seahorse</name>
    <dbReference type="NCBI Taxonomy" id="109280"/>
    <lineage>
        <taxon>Eukaryota</taxon>
        <taxon>Metazoa</taxon>
        <taxon>Chordata</taxon>
        <taxon>Craniata</taxon>
        <taxon>Vertebrata</taxon>
        <taxon>Euteleostomi</taxon>
        <taxon>Actinopterygii</taxon>
        <taxon>Neopterygii</taxon>
        <taxon>Teleostei</taxon>
        <taxon>Neoteleostei</taxon>
        <taxon>Acanthomorphata</taxon>
        <taxon>Syngnathiaria</taxon>
        <taxon>Syngnathiformes</taxon>
        <taxon>Syngnathoidei</taxon>
        <taxon>Syngnathidae</taxon>
        <taxon>Hippocampus</taxon>
    </lineage>
</organism>
<proteinExistence type="predicted"/>
<name>A0A3Q2Z7T6_HIPCM</name>
<dbReference type="PROSITE" id="PS01180">
    <property type="entry name" value="CUB"/>
    <property type="match status" value="1"/>
</dbReference>
<evidence type="ECO:0000313" key="4">
    <source>
        <dbReference type="Ensembl" id="ENSHCOP00000022123.1"/>
    </source>
</evidence>
<dbReference type="InterPro" id="IPR035914">
    <property type="entry name" value="Sperma_CUB_dom_sf"/>
</dbReference>
<keyword evidence="1" id="KW-1015">Disulfide bond</keyword>
<evidence type="ECO:0000256" key="2">
    <source>
        <dbReference type="PROSITE-ProRule" id="PRU00059"/>
    </source>
</evidence>
<dbReference type="Proteomes" id="UP000264820">
    <property type="component" value="Unplaced"/>
</dbReference>
<dbReference type="CDD" id="cd00041">
    <property type="entry name" value="CUB"/>
    <property type="match status" value="1"/>
</dbReference>
<protein>
    <recommendedName>
        <fullName evidence="3">CUB domain-containing protein</fullName>
    </recommendedName>
</protein>
<dbReference type="Pfam" id="PF00431">
    <property type="entry name" value="CUB"/>
    <property type="match status" value="1"/>
</dbReference>
<dbReference type="Gene3D" id="2.60.120.290">
    <property type="entry name" value="Spermadhesin, CUB domain"/>
    <property type="match status" value="1"/>
</dbReference>
<accession>A0A3Q2Z7T6</accession>
<dbReference type="Ensembl" id="ENSHCOT00000001886.1">
    <property type="protein sequence ID" value="ENSHCOP00000022123.1"/>
    <property type="gene ID" value="ENSHCOG00000000645.1"/>
</dbReference>
<evidence type="ECO:0000259" key="3">
    <source>
        <dbReference type="PROSITE" id="PS01180"/>
    </source>
</evidence>
<dbReference type="SUPFAM" id="SSF49854">
    <property type="entry name" value="Spermadhesin, CUB domain"/>
    <property type="match status" value="1"/>
</dbReference>
<dbReference type="GeneTree" id="ENSGT00940000159575"/>
<dbReference type="STRING" id="109280.ENSHCOP00000022123"/>